<dbReference type="InterPro" id="IPR001611">
    <property type="entry name" value="Leu-rich_rpt"/>
</dbReference>
<dbReference type="PANTHER" id="PTHR48063:SF103">
    <property type="entry name" value="LEUCINE-RICH RECEPTOR-LIKE KINASE FAMILY PROTEIN"/>
    <property type="match status" value="1"/>
</dbReference>
<dbReference type="GO" id="GO:0005886">
    <property type="term" value="C:plasma membrane"/>
    <property type="evidence" value="ECO:0007669"/>
    <property type="project" value="UniProtKB-SubCell"/>
</dbReference>
<keyword evidence="4" id="KW-0433">Leucine-rich repeat</keyword>
<dbReference type="InterPro" id="IPR003591">
    <property type="entry name" value="Leu-rich_rpt_typical-subtyp"/>
</dbReference>
<keyword evidence="5 11" id="KW-0812">Transmembrane</keyword>
<evidence type="ECO:0000256" key="11">
    <source>
        <dbReference type="SAM" id="Phobius"/>
    </source>
</evidence>
<dbReference type="InterPro" id="IPR046956">
    <property type="entry name" value="RLP23-like"/>
</dbReference>
<name>A0A8S0QVI5_OLEEU</name>
<evidence type="ECO:0000256" key="7">
    <source>
        <dbReference type="ARBA" id="ARBA00022737"/>
    </source>
</evidence>
<feature type="chain" id="PRO_5035748157" evidence="12">
    <location>
        <begin position="27"/>
        <end position="969"/>
    </location>
</feature>
<evidence type="ECO:0000256" key="10">
    <source>
        <dbReference type="ARBA" id="ARBA00023180"/>
    </source>
</evidence>
<evidence type="ECO:0000256" key="4">
    <source>
        <dbReference type="ARBA" id="ARBA00022614"/>
    </source>
</evidence>
<keyword evidence="10" id="KW-0325">Glycoprotein</keyword>
<dbReference type="SMART" id="SM00365">
    <property type="entry name" value="LRR_SD22"/>
    <property type="match status" value="4"/>
</dbReference>
<evidence type="ECO:0000256" key="2">
    <source>
        <dbReference type="ARBA" id="ARBA00009592"/>
    </source>
</evidence>
<evidence type="ECO:0000256" key="3">
    <source>
        <dbReference type="ARBA" id="ARBA00022475"/>
    </source>
</evidence>
<dbReference type="SMART" id="SM00369">
    <property type="entry name" value="LRR_TYP"/>
    <property type="match status" value="9"/>
</dbReference>
<accession>A0A8S0QVI5</accession>
<organism evidence="14 15">
    <name type="scientific">Olea europaea subsp. europaea</name>
    <dbReference type="NCBI Taxonomy" id="158383"/>
    <lineage>
        <taxon>Eukaryota</taxon>
        <taxon>Viridiplantae</taxon>
        <taxon>Streptophyta</taxon>
        <taxon>Embryophyta</taxon>
        <taxon>Tracheophyta</taxon>
        <taxon>Spermatophyta</taxon>
        <taxon>Magnoliopsida</taxon>
        <taxon>eudicotyledons</taxon>
        <taxon>Gunneridae</taxon>
        <taxon>Pentapetalae</taxon>
        <taxon>asterids</taxon>
        <taxon>lamiids</taxon>
        <taxon>Lamiales</taxon>
        <taxon>Oleaceae</taxon>
        <taxon>Oleeae</taxon>
        <taxon>Olea</taxon>
    </lineage>
</organism>
<evidence type="ECO:0000256" key="8">
    <source>
        <dbReference type="ARBA" id="ARBA00022989"/>
    </source>
</evidence>
<dbReference type="FunFam" id="3.80.10.10:FF:000095">
    <property type="entry name" value="LRR receptor-like serine/threonine-protein kinase GSO1"/>
    <property type="match status" value="1"/>
</dbReference>
<dbReference type="Pfam" id="PF00560">
    <property type="entry name" value="LRR_1"/>
    <property type="match status" value="9"/>
</dbReference>
<dbReference type="PANTHER" id="PTHR48063">
    <property type="entry name" value="LRR RECEPTOR-LIKE KINASE"/>
    <property type="match status" value="1"/>
</dbReference>
<keyword evidence="9 11" id="KW-0472">Membrane</keyword>
<keyword evidence="15" id="KW-1185">Reference proteome</keyword>
<dbReference type="AlphaFoldDB" id="A0A8S0QVI5"/>
<evidence type="ECO:0000256" key="6">
    <source>
        <dbReference type="ARBA" id="ARBA00022729"/>
    </source>
</evidence>
<reference evidence="14 15" key="1">
    <citation type="submission" date="2019-12" db="EMBL/GenBank/DDBJ databases">
        <authorList>
            <person name="Alioto T."/>
            <person name="Alioto T."/>
            <person name="Gomez Garrido J."/>
        </authorList>
    </citation>
    <scope>NUCLEOTIDE SEQUENCE [LARGE SCALE GENOMIC DNA]</scope>
</reference>
<sequence length="969" mass="109309">MELKRFIKLLNLLLFVFSLCMNPTSGVGGAAQVRCIERERQALLKFKQGLITSDSETLSTWGTEEDKKECCEWRGVFCSDRIGRVNQLELGELQMRGSVSPALLDLRHLNILDLSDNDFGRSRIPKFIGSFKNLRQLTLRNSNFTGEVPYELGNLTNLHTLELDGNVGLTIKNLDWISRLSSLSYLDLSSVNLNETKWLHEITKLPSLKSLFLSNCQLPNTLPAVDFFANSSLPSLDVLVLSINGLTSNFTFQWLFNFTKSAISIDLSNNRLDGPIPDAFGELVFLQDLRLQENKFHGGIPKFTMNFIHLTSINISNNNLNQPLVELLQNLSEVTSLENLDLSYNQLNGALPDITRFSSLKELRLNNNQLKAFPPQTLGQPSSLVHLYLSNNQITGSLPNLSVFWNLLGLYLGSNSLEGTITNDHFANLTQLKDLDLSFNKLSLNLSSDWVPPFQMEIVHLSHCTMGPHFPKWIQTQISLLELDISFASISDTIPKWLWNMPRMITFNISHNQIGGRLPDLSSRTALRRSIDLSYNNFSGPIPSFVFHTVEVRLSKNMLSGSISHICRISGSSYIKILDLSDNYLSGELPECWMNINDLRVLNLGNNRFHGRIPFTLGALDQLQTLHLRNNSLTGDLPSTLKNCTKLRMIDLGENDLTGNIPTWIGTHLTSLTIVSLRFNKYHGNIPPTICHLTNIQILDLSRNNISGKIPPCLNNFTSLAQRNGSTESTEVMVPDDQIFPCAFNLHWYFDDILVQWKGQESRDGKIGLVKGIDLSSNNLVGTIPREFSDLRGLLFLNLSRNHLTGNIISDIGEMEMLEWLDLSNNQLSGNIPNSLASLNFLSVLDLSYNNLKGRIPLGTQLQSFEISAYEGNSKLCGLPLPKCPGDSPGPSQTNGSKDNIEKDDGFITREFYFCMTVGFITGFWVVVGTLFLKHSWRHSYFNFWNKIGDWIYVRTTLYAKRFKRKFLH</sequence>
<dbReference type="SUPFAM" id="SSF52047">
    <property type="entry name" value="RNI-like"/>
    <property type="match status" value="1"/>
</dbReference>
<dbReference type="Pfam" id="PF08263">
    <property type="entry name" value="LRRNT_2"/>
    <property type="match status" value="1"/>
</dbReference>
<evidence type="ECO:0000256" key="12">
    <source>
        <dbReference type="SAM" id="SignalP"/>
    </source>
</evidence>
<dbReference type="InterPro" id="IPR013210">
    <property type="entry name" value="LRR_N_plant-typ"/>
</dbReference>
<dbReference type="Gene3D" id="3.80.10.10">
    <property type="entry name" value="Ribonuclease Inhibitor"/>
    <property type="match status" value="4"/>
</dbReference>
<dbReference type="OrthoDB" id="8731593at2759"/>
<dbReference type="FunFam" id="3.80.10.10:FF:000111">
    <property type="entry name" value="LRR receptor-like serine/threonine-protein kinase ERECTA"/>
    <property type="match status" value="1"/>
</dbReference>
<dbReference type="SMART" id="SM00364">
    <property type="entry name" value="LRR_BAC"/>
    <property type="match status" value="5"/>
</dbReference>
<keyword evidence="6 12" id="KW-0732">Signal</keyword>
<keyword evidence="7" id="KW-0677">Repeat</keyword>
<protein>
    <submittedName>
        <fullName evidence="14">Receptor 12</fullName>
    </submittedName>
</protein>
<comment type="caution">
    <text evidence="14">The sequence shown here is derived from an EMBL/GenBank/DDBJ whole genome shotgun (WGS) entry which is preliminary data.</text>
</comment>
<dbReference type="EMBL" id="CACTIH010001953">
    <property type="protein sequence ID" value="CAA2969827.1"/>
    <property type="molecule type" value="Genomic_DNA"/>
</dbReference>
<comment type="subcellular location">
    <subcellularLocation>
        <location evidence="1">Cell membrane</location>
        <topology evidence="1">Single-pass type I membrane protein</topology>
    </subcellularLocation>
</comment>
<dbReference type="Gramene" id="OE9A097750T1">
    <property type="protein sequence ID" value="OE9A097750C1"/>
    <property type="gene ID" value="OE9A097750"/>
</dbReference>
<evidence type="ECO:0000256" key="1">
    <source>
        <dbReference type="ARBA" id="ARBA00004251"/>
    </source>
</evidence>
<evidence type="ECO:0000256" key="5">
    <source>
        <dbReference type="ARBA" id="ARBA00022692"/>
    </source>
</evidence>
<dbReference type="Pfam" id="PF13855">
    <property type="entry name" value="LRR_8"/>
    <property type="match status" value="1"/>
</dbReference>
<dbReference type="Proteomes" id="UP000594638">
    <property type="component" value="Unassembled WGS sequence"/>
</dbReference>
<evidence type="ECO:0000256" key="9">
    <source>
        <dbReference type="ARBA" id="ARBA00023136"/>
    </source>
</evidence>
<feature type="signal peptide" evidence="12">
    <location>
        <begin position="1"/>
        <end position="26"/>
    </location>
</feature>
<keyword evidence="8 11" id="KW-1133">Transmembrane helix</keyword>
<dbReference type="GO" id="GO:0051707">
    <property type="term" value="P:response to other organism"/>
    <property type="evidence" value="ECO:0007669"/>
    <property type="project" value="UniProtKB-ARBA"/>
</dbReference>
<feature type="domain" description="Leucine-rich repeat-containing N-terminal plant-type" evidence="13">
    <location>
        <begin position="38"/>
        <end position="79"/>
    </location>
</feature>
<dbReference type="PRINTS" id="PR00019">
    <property type="entry name" value="LEURICHRPT"/>
</dbReference>
<keyword evidence="14" id="KW-0675">Receptor</keyword>
<dbReference type="GO" id="GO:0006952">
    <property type="term" value="P:defense response"/>
    <property type="evidence" value="ECO:0007669"/>
    <property type="project" value="UniProtKB-ARBA"/>
</dbReference>
<proteinExistence type="inferred from homology"/>
<dbReference type="PROSITE" id="PS51450">
    <property type="entry name" value="LRR"/>
    <property type="match status" value="2"/>
</dbReference>
<keyword evidence="3" id="KW-1003">Cell membrane</keyword>
<gene>
    <name evidence="14" type="ORF">OLEA9_A097750</name>
</gene>
<dbReference type="InterPro" id="IPR032675">
    <property type="entry name" value="LRR_dom_sf"/>
</dbReference>
<dbReference type="FunFam" id="3.80.10.10:FF:000356">
    <property type="entry name" value="LRR receptor-like serine/threonine-protein kinase"/>
    <property type="match status" value="1"/>
</dbReference>
<evidence type="ECO:0000313" key="14">
    <source>
        <dbReference type="EMBL" id="CAA2969827.1"/>
    </source>
</evidence>
<feature type="transmembrane region" description="Helical" evidence="11">
    <location>
        <begin position="911"/>
        <end position="933"/>
    </location>
</feature>
<evidence type="ECO:0000313" key="15">
    <source>
        <dbReference type="Proteomes" id="UP000594638"/>
    </source>
</evidence>
<dbReference type="SUPFAM" id="SSF52058">
    <property type="entry name" value="L domain-like"/>
    <property type="match status" value="2"/>
</dbReference>
<evidence type="ECO:0000259" key="13">
    <source>
        <dbReference type="Pfam" id="PF08263"/>
    </source>
</evidence>
<comment type="similarity">
    <text evidence="2">Belongs to the RLP family.</text>
</comment>